<keyword evidence="3" id="KW-1133">Transmembrane helix</keyword>
<dbReference type="EMBL" id="FUZU01000001">
    <property type="protein sequence ID" value="SKC54349.1"/>
    <property type="molecule type" value="Genomic_DNA"/>
</dbReference>
<dbReference type="SUPFAM" id="SSF51905">
    <property type="entry name" value="FAD/NAD(P)-binding domain"/>
    <property type="match status" value="1"/>
</dbReference>
<dbReference type="PRINTS" id="PR00469">
    <property type="entry name" value="PNDRDTASEII"/>
</dbReference>
<dbReference type="PRINTS" id="PR00368">
    <property type="entry name" value="FADPNR"/>
</dbReference>
<name>A0A1T5JSW3_9BACT</name>
<evidence type="ECO:0000256" key="2">
    <source>
        <dbReference type="ARBA" id="ARBA00023002"/>
    </source>
</evidence>
<feature type="domain" description="FAD/NAD(P)-binding" evidence="4">
    <location>
        <begin position="7"/>
        <end position="286"/>
    </location>
</feature>
<gene>
    <name evidence="5" type="ORF">SAMN05660236_1439</name>
</gene>
<evidence type="ECO:0000313" key="5">
    <source>
        <dbReference type="EMBL" id="SKC54349.1"/>
    </source>
</evidence>
<proteinExistence type="predicted"/>
<dbReference type="Pfam" id="PF07992">
    <property type="entry name" value="Pyr_redox_2"/>
    <property type="match status" value="1"/>
</dbReference>
<dbReference type="Gene3D" id="3.50.50.60">
    <property type="entry name" value="FAD/NAD(P)-binding domain"/>
    <property type="match status" value="2"/>
</dbReference>
<evidence type="ECO:0000256" key="3">
    <source>
        <dbReference type="SAM" id="Phobius"/>
    </source>
</evidence>
<protein>
    <submittedName>
        <fullName evidence="5">Thioredoxin reductase</fullName>
    </submittedName>
</protein>
<dbReference type="InterPro" id="IPR050097">
    <property type="entry name" value="Ferredoxin-NADP_redctase_2"/>
</dbReference>
<sequence length="302" mass="33384">MTTKKIYEVIIIGGSFAGLSAAMALGRSLRQVLIIDSNQPCNRKAPHSHNFITQDGKTPKEITEVAKQQVLKYSTVNFINDLAIRGNRTHYGFEITTLSGEIFTSKKLLFATGVVDQMLPIEGFSECWGISVVPCPYCHGYEFKNKTIGLLANGDLGFELSRLLYNWSKDLILFTNGKSLVTKEHTEKIKSHGIKINEKEIAVLEHTNGNIASVVFKDGSKEKVDAIFARISHQQHCTIPQELGCEITEQSFIKTDEFGKTSIPGIFVAGDNSSIFRSVSFATASGTKAGAFMNKEFIEETF</sequence>
<dbReference type="RefSeq" id="WP_079685976.1">
    <property type="nucleotide sequence ID" value="NZ_FUZU01000001.1"/>
</dbReference>
<dbReference type="AlphaFoldDB" id="A0A1T5JSW3"/>
<keyword evidence="1" id="KW-0285">Flavoprotein</keyword>
<keyword evidence="3" id="KW-0472">Membrane</keyword>
<dbReference type="InterPro" id="IPR036188">
    <property type="entry name" value="FAD/NAD-bd_sf"/>
</dbReference>
<keyword evidence="2" id="KW-0560">Oxidoreductase</keyword>
<dbReference type="Proteomes" id="UP000190961">
    <property type="component" value="Unassembled WGS sequence"/>
</dbReference>
<reference evidence="5 6" key="1">
    <citation type="submission" date="2017-02" db="EMBL/GenBank/DDBJ databases">
        <authorList>
            <person name="Peterson S.W."/>
        </authorList>
    </citation>
    <scope>NUCLEOTIDE SEQUENCE [LARGE SCALE GENOMIC DNA]</scope>
    <source>
        <strain evidence="5 6">DSM 25262</strain>
    </source>
</reference>
<dbReference type="PANTHER" id="PTHR48105">
    <property type="entry name" value="THIOREDOXIN REDUCTASE 1-RELATED-RELATED"/>
    <property type="match status" value="1"/>
</dbReference>
<evidence type="ECO:0000259" key="4">
    <source>
        <dbReference type="Pfam" id="PF07992"/>
    </source>
</evidence>
<organism evidence="5 6">
    <name type="scientific">Ohtaekwangia koreensis</name>
    <dbReference type="NCBI Taxonomy" id="688867"/>
    <lineage>
        <taxon>Bacteria</taxon>
        <taxon>Pseudomonadati</taxon>
        <taxon>Bacteroidota</taxon>
        <taxon>Cytophagia</taxon>
        <taxon>Cytophagales</taxon>
        <taxon>Fulvivirgaceae</taxon>
        <taxon>Ohtaekwangia</taxon>
    </lineage>
</organism>
<dbReference type="GO" id="GO:0016491">
    <property type="term" value="F:oxidoreductase activity"/>
    <property type="evidence" value="ECO:0007669"/>
    <property type="project" value="UniProtKB-KW"/>
</dbReference>
<evidence type="ECO:0000256" key="1">
    <source>
        <dbReference type="ARBA" id="ARBA00022630"/>
    </source>
</evidence>
<dbReference type="InterPro" id="IPR023753">
    <property type="entry name" value="FAD/NAD-binding_dom"/>
</dbReference>
<keyword evidence="6" id="KW-1185">Reference proteome</keyword>
<dbReference type="OrthoDB" id="9806179at2"/>
<feature type="transmembrane region" description="Helical" evidence="3">
    <location>
        <begin position="6"/>
        <end position="25"/>
    </location>
</feature>
<accession>A0A1T5JSW3</accession>
<keyword evidence="3" id="KW-0812">Transmembrane</keyword>
<dbReference type="STRING" id="688867.SAMN05660236_1439"/>
<evidence type="ECO:0000313" key="6">
    <source>
        <dbReference type="Proteomes" id="UP000190961"/>
    </source>
</evidence>